<accession>A0A512HDW6</accession>
<feature type="domain" description="UspA" evidence="1">
    <location>
        <begin position="13"/>
        <end position="124"/>
    </location>
</feature>
<protein>
    <submittedName>
        <fullName evidence="2">Universal stress protein A</fullName>
    </submittedName>
</protein>
<proteinExistence type="predicted"/>
<dbReference type="Pfam" id="PF00582">
    <property type="entry name" value="Usp"/>
    <property type="match status" value="1"/>
</dbReference>
<dbReference type="Gene3D" id="3.40.50.620">
    <property type="entry name" value="HUPs"/>
    <property type="match status" value="1"/>
</dbReference>
<comment type="caution">
    <text evidence="2">The sequence shown here is derived from an EMBL/GenBank/DDBJ whole genome shotgun (WGS) entry which is preliminary data.</text>
</comment>
<dbReference type="Proteomes" id="UP000321717">
    <property type="component" value="Unassembled WGS sequence"/>
</dbReference>
<evidence type="ECO:0000259" key="1">
    <source>
        <dbReference type="Pfam" id="PF00582"/>
    </source>
</evidence>
<dbReference type="RefSeq" id="WP_147178444.1">
    <property type="nucleotide sequence ID" value="NZ_BJZP01000002.1"/>
</dbReference>
<dbReference type="EMBL" id="BJZP01000002">
    <property type="protein sequence ID" value="GEO83639.1"/>
    <property type="molecule type" value="Genomic_DNA"/>
</dbReference>
<dbReference type="InterPro" id="IPR006016">
    <property type="entry name" value="UspA"/>
</dbReference>
<dbReference type="AlphaFoldDB" id="A0A512HDW6"/>
<dbReference type="CDD" id="cd00293">
    <property type="entry name" value="USP-like"/>
    <property type="match status" value="1"/>
</dbReference>
<name>A0A512HDW6_9HYPH</name>
<keyword evidence="3" id="KW-1185">Reference proteome</keyword>
<evidence type="ECO:0000313" key="3">
    <source>
        <dbReference type="Proteomes" id="UP000321717"/>
    </source>
</evidence>
<organism evidence="2 3">
    <name type="scientific">Ciceribacter naphthalenivorans</name>
    <dbReference type="NCBI Taxonomy" id="1118451"/>
    <lineage>
        <taxon>Bacteria</taxon>
        <taxon>Pseudomonadati</taxon>
        <taxon>Pseudomonadota</taxon>
        <taxon>Alphaproteobacteria</taxon>
        <taxon>Hyphomicrobiales</taxon>
        <taxon>Rhizobiaceae</taxon>
        <taxon>Ciceribacter</taxon>
    </lineage>
</organism>
<evidence type="ECO:0000313" key="2">
    <source>
        <dbReference type="EMBL" id="GEO83639.1"/>
    </source>
</evidence>
<sequence length="164" mass="17666">MVSTRLSRLEGHRRKFMAVIDNTPECSRAVHYAGRRAKNSNGGLVLIYVIPEGDFQQWLGVEEIMRAEAREEAEAVMAKAAQTVRETIGIEPEIVIREGNANAAINGLIEEDRDIAILVLAAGSSTKEGPGPLVSMIAGRGAAFPIPVTVLPDSLTNEEIDALC</sequence>
<dbReference type="OrthoDB" id="9813682at2"/>
<reference evidence="2 3" key="1">
    <citation type="submission" date="2019-07" db="EMBL/GenBank/DDBJ databases">
        <title>Whole genome shotgun sequence of Rhizobium naphthalenivorans NBRC 107585.</title>
        <authorList>
            <person name="Hosoyama A."/>
            <person name="Uohara A."/>
            <person name="Ohji S."/>
            <person name="Ichikawa N."/>
        </authorList>
    </citation>
    <scope>NUCLEOTIDE SEQUENCE [LARGE SCALE GENOMIC DNA]</scope>
    <source>
        <strain evidence="2 3">NBRC 107585</strain>
    </source>
</reference>
<gene>
    <name evidence="2" type="ORF">RNA01_05710</name>
</gene>
<dbReference type="InterPro" id="IPR014729">
    <property type="entry name" value="Rossmann-like_a/b/a_fold"/>
</dbReference>
<dbReference type="SUPFAM" id="SSF52402">
    <property type="entry name" value="Adenine nucleotide alpha hydrolases-like"/>
    <property type="match status" value="1"/>
</dbReference>